<dbReference type="GO" id="GO:0005793">
    <property type="term" value="C:endoplasmic reticulum-Golgi intermediate compartment"/>
    <property type="evidence" value="ECO:0007669"/>
    <property type="project" value="TreeGrafter"/>
</dbReference>
<accession>A0A2V2UY44</accession>
<dbReference type="GO" id="GO:0005789">
    <property type="term" value="C:endoplasmic reticulum membrane"/>
    <property type="evidence" value="ECO:0007669"/>
    <property type="project" value="TreeGrafter"/>
</dbReference>
<evidence type="ECO:0000259" key="7">
    <source>
        <dbReference type="PROSITE" id="PS51328"/>
    </source>
</evidence>
<dbReference type="VEuPathDB" id="TriTrypDB:TCDM_08156"/>
<evidence type="ECO:0000256" key="2">
    <source>
        <dbReference type="ARBA" id="ARBA00022692"/>
    </source>
</evidence>
<evidence type="ECO:0000256" key="6">
    <source>
        <dbReference type="SAM" id="SignalP"/>
    </source>
</evidence>
<evidence type="ECO:0000256" key="5">
    <source>
        <dbReference type="ARBA" id="ARBA00023136"/>
    </source>
</evidence>
<dbReference type="InterPro" id="IPR013320">
    <property type="entry name" value="ConA-like_dom_sf"/>
</dbReference>
<dbReference type="AlphaFoldDB" id="A0A2V2UY44"/>
<evidence type="ECO:0000313" key="9">
    <source>
        <dbReference type="Proteomes" id="UP000246121"/>
    </source>
</evidence>
<evidence type="ECO:0000313" key="8">
    <source>
        <dbReference type="EMBL" id="PWU89165.1"/>
    </source>
</evidence>
<comment type="caution">
    <text evidence="8">The sequence shown here is derived from an EMBL/GenBank/DDBJ whole genome shotgun (WGS) entry which is preliminary data.</text>
</comment>
<name>A0A2V2UY44_TRYCR</name>
<keyword evidence="5" id="KW-0472">Membrane</keyword>
<reference evidence="8 9" key="1">
    <citation type="journal article" date="2018" name="Microb. Genom.">
        <title>Expanding an expanded genome: long-read sequencing of Trypanosoma cruzi.</title>
        <authorList>
            <person name="Berna L."/>
            <person name="Rodriguez M."/>
            <person name="Chiribao M.L."/>
            <person name="Parodi-Talice A."/>
            <person name="Pita S."/>
            <person name="Rijo G."/>
            <person name="Alvarez-Valin F."/>
            <person name="Robello C."/>
        </authorList>
    </citation>
    <scope>NUCLEOTIDE SEQUENCE [LARGE SCALE GENOMIC DNA]</scope>
    <source>
        <strain evidence="8 9">Dm28c</strain>
    </source>
</reference>
<dbReference type="VEuPathDB" id="TriTrypDB:C4B63_63g99"/>
<dbReference type="Gene3D" id="2.60.120.200">
    <property type="match status" value="1"/>
</dbReference>
<dbReference type="VEuPathDB" id="TriTrypDB:TcCLB.508549.10"/>
<comment type="subcellular location">
    <subcellularLocation>
        <location evidence="1">Membrane</location>
        <topology evidence="1">Single-pass type I membrane protein</topology>
    </subcellularLocation>
</comment>
<dbReference type="VEuPathDB" id="TriTrypDB:TcG_08277"/>
<evidence type="ECO:0000256" key="3">
    <source>
        <dbReference type="ARBA" id="ARBA00022729"/>
    </source>
</evidence>
<dbReference type="InterPro" id="IPR005052">
    <property type="entry name" value="Lectin_leg"/>
</dbReference>
<gene>
    <name evidence="8" type="ORF">C4B63_63g99</name>
</gene>
<keyword evidence="3 6" id="KW-0732">Signal</keyword>
<dbReference type="PANTHER" id="PTHR12223">
    <property type="entry name" value="VESICULAR MANNOSE-BINDING LECTIN"/>
    <property type="match status" value="1"/>
</dbReference>
<dbReference type="PROSITE" id="PS51328">
    <property type="entry name" value="L_LECTIN_LIKE"/>
    <property type="match status" value="1"/>
</dbReference>
<dbReference type="GO" id="GO:0005537">
    <property type="term" value="F:D-mannose binding"/>
    <property type="evidence" value="ECO:0007669"/>
    <property type="project" value="TreeGrafter"/>
</dbReference>
<protein>
    <submittedName>
        <fullName evidence="8">Putative legume-like lectin</fullName>
    </submittedName>
</protein>
<feature type="chain" id="PRO_5015989073" evidence="6">
    <location>
        <begin position="24"/>
        <end position="291"/>
    </location>
</feature>
<dbReference type="GO" id="GO:0000139">
    <property type="term" value="C:Golgi membrane"/>
    <property type="evidence" value="ECO:0007669"/>
    <property type="project" value="TreeGrafter"/>
</dbReference>
<dbReference type="VEuPathDB" id="TriTrypDB:C3747_216g45"/>
<dbReference type="CDD" id="cd07308">
    <property type="entry name" value="lectin_leg-like"/>
    <property type="match status" value="1"/>
</dbReference>
<dbReference type="EMBL" id="PRFA01000063">
    <property type="protein sequence ID" value="PWU89165.1"/>
    <property type="molecule type" value="Genomic_DNA"/>
</dbReference>
<dbReference type="GO" id="GO:0030134">
    <property type="term" value="C:COPII-coated ER to Golgi transport vesicle"/>
    <property type="evidence" value="ECO:0007669"/>
    <property type="project" value="TreeGrafter"/>
</dbReference>
<keyword evidence="2" id="KW-0812">Transmembrane</keyword>
<dbReference type="PANTHER" id="PTHR12223:SF28">
    <property type="entry name" value="LECTIN, MANNOSE BINDING 1 LIKE"/>
    <property type="match status" value="1"/>
</dbReference>
<dbReference type="Pfam" id="PF03388">
    <property type="entry name" value="Lectin_leg-like"/>
    <property type="match status" value="1"/>
</dbReference>
<keyword evidence="4" id="KW-1133">Transmembrane helix</keyword>
<feature type="signal peptide" evidence="6">
    <location>
        <begin position="1"/>
        <end position="23"/>
    </location>
</feature>
<dbReference type="VEuPathDB" id="TriTrypDB:BCY84_11358"/>
<dbReference type="VEuPathDB" id="TriTrypDB:TcCLB.508231.50"/>
<dbReference type="VEuPathDB" id="TriTrypDB:TCSYLVIO_004637"/>
<feature type="domain" description="L-type lectin-like" evidence="7">
    <location>
        <begin position="24"/>
        <end position="253"/>
    </location>
</feature>
<evidence type="ECO:0000256" key="4">
    <source>
        <dbReference type="ARBA" id="ARBA00022989"/>
    </source>
</evidence>
<evidence type="ECO:0000256" key="1">
    <source>
        <dbReference type="ARBA" id="ARBA00004479"/>
    </source>
</evidence>
<dbReference type="InterPro" id="IPR051136">
    <property type="entry name" value="Intracellular_Lectin-GPT"/>
</dbReference>
<dbReference type="VEuPathDB" id="TriTrypDB:ECC02_000462"/>
<dbReference type="Proteomes" id="UP000246121">
    <property type="component" value="Unassembled WGS sequence"/>
</dbReference>
<dbReference type="GO" id="GO:0006888">
    <property type="term" value="P:endoplasmic reticulum to Golgi vesicle-mediated transport"/>
    <property type="evidence" value="ECO:0007669"/>
    <property type="project" value="TreeGrafter"/>
</dbReference>
<dbReference type="SUPFAM" id="SSF49899">
    <property type="entry name" value="Concanavalin A-like lectins/glucanases"/>
    <property type="match status" value="1"/>
</dbReference>
<sequence>MNAFLLLSTILLLPLALVREVSGGDQIQVHSVFPPILQNYWENGMRFWSFGLSTVVTDKYIRLTGGSPNAKGYLWNKHANRMEAFELNVTLQIRGRQITGRDDLRDSGMGIWYTTSAMPATNTDLGFFGFHKRFYGVGVILGHSDEISLVSNDNTFELEPSSLLSRRHGYCSVPSLGELHITITILYKEGNISVLYVYHEGDEPRLEDYDRAVFCTTAPSTSFLGIHHFGVTAVNSATFQATHEIHSVIMTPLSDITHHKEEENKAFQFRLFEEEENETRKELLDDLNEKQ</sequence>
<proteinExistence type="predicted"/>
<dbReference type="VEuPathDB" id="TriTrypDB:Tc_MARK_3433"/>
<dbReference type="VEuPathDB" id="TriTrypDB:TcCL_ESM12550"/>
<dbReference type="VEuPathDB" id="TriTrypDB:TcBrA4_0012770"/>
<organism evidence="8 9">
    <name type="scientific">Trypanosoma cruzi</name>
    <dbReference type="NCBI Taxonomy" id="5693"/>
    <lineage>
        <taxon>Eukaryota</taxon>
        <taxon>Discoba</taxon>
        <taxon>Euglenozoa</taxon>
        <taxon>Kinetoplastea</taxon>
        <taxon>Metakinetoplastina</taxon>
        <taxon>Trypanosomatida</taxon>
        <taxon>Trypanosomatidae</taxon>
        <taxon>Trypanosoma</taxon>
        <taxon>Schizotrypanum</taxon>
    </lineage>
</organism>
<keyword evidence="8" id="KW-0430">Lectin</keyword>